<organism evidence="10 11">
    <name type="scientific">Streptococcus ratti</name>
    <dbReference type="NCBI Taxonomy" id="1341"/>
    <lineage>
        <taxon>Bacteria</taxon>
        <taxon>Bacillati</taxon>
        <taxon>Bacillota</taxon>
        <taxon>Bacilli</taxon>
        <taxon>Lactobacillales</taxon>
        <taxon>Streptococcaceae</taxon>
        <taxon>Streptococcus</taxon>
    </lineage>
</organism>
<comment type="subcellular location">
    <subcellularLocation>
        <location evidence="7">Cell membrane</location>
        <topology evidence="7">Single-pass type II membrane protein</topology>
    </subcellularLocation>
    <text evidence="7">Localizes to the division septum where it forms a ring structure.</text>
</comment>
<reference evidence="10 11" key="1">
    <citation type="submission" date="2020-04" db="EMBL/GenBank/DDBJ databases">
        <title>MicrobeNet Type strains.</title>
        <authorList>
            <person name="Nicholson A.C."/>
        </authorList>
    </citation>
    <scope>NUCLEOTIDE SEQUENCE [LARGE SCALE GENOMIC DNA]</scope>
    <source>
        <strain evidence="10 11">DSM 22768</strain>
    </source>
</reference>
<dbReference type="InterPro" id="IPR011922">
    <property type="entry name" value="Cell_div_FtsL"/>
</dbReference>
<evidence type="ECO:0000256" key="3">
    <source>
        <dbReference type="ARBA" id="ARBA00022692"/>
    </source>
</evidence>
<evidence type="ECO:0000256" key="8">
    <source>
        <dbReference type="NCBIfam" id="TIGR02209"/>
    </source>
</evidence>
<dbReference type="RefSeq" id="WP_003086386.1">
    <property type="nucleotide sequence ID" value="NZ_CP043405.1"/>
</dbReference>
<keyword evidence="1 7" id="KW-1003">Cell membrane</keyword>
<comment type="caution">
    <text evidence="10">The sequence shown here is derived from an EMBL/GenBank/DDBJ whole genome shotgun (WGS) entry which is preliminary data.</text>
</comment>
<feature type="transmembrane region" description="Helical" evidence="7">
    <location>
        <begin position="27"/>
        <end position="46"/>
    </location>
</feature>
<sequence>MTNEKRSEALSQALQKRIRTFTRLEKAFYGAIIITAITLAVSIIYLQSRSLQIQQEISHLNSQINDKETEYNNAKQEVNELSRYDRIADIAQKAGMTVQKDNIKKVD</sequence>
<keyword evidence="3 7" id="KW-0812">Transmembrane</keyword>
<comment type="function">
    <text evidence="7">Essential cell division protein.</text>
</comment>
<protein>
    <recommendedName>
        <fullName evidence="7 8">Cell division protein FtsL</fullName>
    </recommendedName>
</protein>
<evidence type="ECO:0000256" key="9">
    <source>
        <dbReference type="SAM" id="Coils"/>
    </source>
</evidence>
<dbReference type="GO" id="GO:0032153">
    <property type="term" value="C:cell division site"/>
    <property type="evidence" value="ECO:0007669"/>
    <property type="project" value="UniProtKB-UniRule"/>
</dbReference>
<dbReference type="Proteomes" id="UP000532121">
    <property type="component" value="Unassembled WGS sequence"/>
</dbReference>
<dbReference type="HAMAP" id="MF_00910">
    <property type="entry name" value="FtsL"/>
    <property type="match status" value="1"/>
</dbReference>
<comment type="similarity">
    <text evidence="7">Belongs to the FtsL family.</text>
</comment>
<evidence type="ECO:0000256" key="4">
    <source>
        <dbReference type="ARBA" id="ARBA00022989"/>
    </source>
</evidence>
<dbReference type="AlphaFoldDB" id="A0A7X9LDD9"/>
<dbReference type="EMBL" id="JABASA010000006">
    <property type="protein sequence ID" value="NMD48874.1"/>
    <property type="molecule type" value="Genomic_DNA"/>
</dbReference>
<evidence type="ECO:0000313" key="11">
    <source>
        <dbReference type="Proteomes" id="UP000532121"/>
    </source>
</evidence>
<evidence type="ECO:0000256" key="7">
    <source>
        <dbReference type="HAMAP-Rule" id="MF_00910"/>
    </source>
</evidence>
<keyword evidence="2 7" id="KW-0132">Cell division</keyword>
<gene>
    <name evidence="7 10" type="primary">ftsL</name>
    <name evidence="10" type="ORF">HHO37_04090</name>
</gene>
<dbReference type="InterPro" id="IPR007060">
    <property type="entry name" value="FtsL/DivIC"/>
</dbReference>
<dbReference type="GO" id="GO:0043093">
    <property type="term" value="P:FtsZ-dependent cytokinesis"/>
    <property type="evidence" value="ECO:0007669"/>
    <property type="project" value="UniProtKB-UniRule"/>
</dbReference>
<keyword evidence="4 7" id="KW-1133">Transmembrane helix</keyword>
<accession>A0A7X9LDD9</accession>
<keyword evidence="9" id="KW-0175">Coiled coil</keyword>
<evidence type="ECO:0000256" key="2">
    <source>
        <dbReference type="ARBA" id="ARBA00022618"/>
    </source>
</evidence>
<name>A0A7X9LDD9_STRRT</name>
<evidence type="ECO:0000313" key="10">
    <source>
        <dbReference type="EMBL" id="NMD48874.1"/>
    </source>
</evidence>
<keyword evidence="6 7" id="KW-0131">Cell cycle</keyword>
<evidence type="ECO:0000256" key="5">
    <source>
        <dbReference type="ARBA" id="ARBA00023136"/>
    </source>
</evidence>
<feature type="coiled-coil region" evidence="9">
    <location>
        <begin position="50"/>
        <end position="84"/>
    </location>
</feature>
<dbReference type="GO" id="GO:0005886">
    <property type="term" value="C:plasma membrane"/>
    <property type="evidence" value="ECO:0007669"/>
    <property type="project" value="UniProtKB-SubCell"/>
</dbReference>
<keyword evidence="5 7" id="KW-0472">Membrane</keyword>
<proteinExistence type="inferred from homology"/>
<evidence type="ECO:0000256" key="6">
    <source>
        <dbReference type="ARBA" id="ARBA00023306"/>
    </source>
</evidence>
<dbReference type="NCBIfam" id="TIGR02209">
    <property type="entry name" value="ftsL_broad"/>
    <property type="match status" value="1"/>
</dbReference>
<evidence type="ECO:0000256" key="1">
    <source>
        <dbReference type="ARBA" id="ARBA00022475"/>
    </source>
</evidence>
<dbReference type="Pfam" id="PF04977">
    <property type="entry name" value="DivIC"/>
    <property type="match status" value="1"/>
</dbReference>